<name>A0A0K1PZY7_9BACT</name>
<keyword evidence="1" id="KW-1015">Disulfide bond</keyword>
<keyword evidence="4" id="KW-1185">Reference proteome</keyword>
<dbReference type="Proteomes" id="UP000064967">
    <property type="component" value="Chromosome"/>
</dbReference>
<dbReference type="RefSeq" id="WP_146650380.1">
    <property type="nucleotide sequence ID" value="NZ_CP012333.1"/>
</dbReference>
<proteinExistence type="predicted"/>
<evidence type="ECO:0000259" key="2">
    <source>
        <dbReference type="Pfam" id="PF09113"/>
    </source>
</evidence>
<dbReference type="InterPro" id="IPR014784">
    <property type="entry name" value="Cu2_ascorb_mOase-like_C"/>
</dbReference>
<evidence type="ECO:0000313" key="3">
    <source>
        <dbReference type="EMBL" id="AKU99100.1"/>
    </source>
</evidence>
<accession>A0A0K1PZY7</accession>
<dbReference type="OrthoDB" id="5501050at2"/>
<dbReference type="GO" id="GO:0016715">
    <property type="term" value="F:oxidoreductase activity, acting on paired donors, with incorporation or reduction of molecular oxygen, reduced ascorbate as one donor, and incorporation of one atom of oxygen"/>
    <property type="evidence" value="ECO:0007669"/>
    <property type="project" value="InterPro"/>
</dbReference>
<dbReference type="KEGG" id="llu:AKJ09_05764"/>
<dbReference type="SUPFAM" id="SSF49742">
    <property type="entry name" value="PHM/PNGase F"/>
    <property type="match status" value="1"/>
</dbReference>
<sequence>MPKREWSTTGVANGTTTRLLCSCGLAIGLGIVVSVDVSCSTSESSTDTAARAGDAGDRVAAPLPPFTLEVFDRVRIGSKSEEPNFHKAAAEIDISKGPFAHAELIVDLTSTCFPFEQWKSEPPPAGQNWPASCDAFDRNFEVALIDPAANDGPAIEVIRAITPFGGPLHIERDVTDILNALHGKRRLEVTIPSYSDVEGKVSGSNGGWNVGARIELTPGTPPRNVLAVVPLVYDDKTLGATPRTFDFTLPAGTRHSRVEYLATGHGGGAVEQEVCLGPADEFCKRRHTLSADGVPFVSGEELWRTDCKALCTMTKGGPFGSYCLENPCGAPASVQAPRANWCPGSETPPLVFEPEQLAVPGEHAIDILVNKVSADGRWEISAKVIAYGD</sequence>
<gene>
    <name evidence="3" type="ORF">AKJ09_05764</name>
</gene>
<feature type="domain" description="Peptide-N-glycosidase F C-terminal" evidence="2">
    <location>
        <begin position="241"/>
        <end position="381"/>
    </location>
</feature>
<dbReference type="InterPro" id="IPR008977">
    <property type="entry name" value="PHM/PNGase_F_dom_sf"/>
</dbReference>
<organism evidence="3 4">
    <name type="scientific">Labilithrix luteola</name>
    <dbReference type="NCBI Taxonomy" id="1391654"/>
    <lineage>
        <taxon>Bacteria</taxon>
        <taxon>Pseudomonadati</taxon>
        <taxon>Myxococcota</taxon>
        <taxon>Polyangia</taxon>
        <taxon>Polyangiales</taxon>
        <taxon>Labilitrichaceae</taxon>
        <taxon>Labilithrix</taxon>
    </lineage>
</organism>
<dbReference type="EMBL" id="CP012333">
    <property type="protein sequence ID" value="AKU99100.1"/>
    <property type="molecule type" value="Genomic_DNA"/>
</dbReference>
<evidence type="ECO:0000256" key="1">
    <source>
        <dbReference type="ARBA" id="ARBA00023157"/>
    </source>
</evidence>
<dbReference type="Pfam" id="PF09113">
    <property type="entry name" value="N-glycanase_C"/>
    <property type="match status" value="1"/>
</dbReference>
<reference evidence="3 4" key="1">
    <citation type="submission" date="2015-08" db="EMBL/GenBank/DDBJ databases">
        <authorList>
            <person name="Babu N.S."/>
            <person name="Beckwith C.J."/>
            <person name="Beseler K.G."/>
            <person name="Brison A."/>
            <person name="Carone J.V."/>
            <person name="Caskin T.P."/>
            <person name="Diamond M."/>
            <person name="Durham M.E."/>
            <person name="Foxe J.M."/>
            <person name="Go M."/>
            <person name="Henderson B.A."/>
            <person name="Jones I.B."/>
            <person name="McGettigan J.A."/>
            <person name="Micheletti S.J."/>
            <person name="Nasrallah M.E."/>
            <person name="Ortiz D."/>
            <person name="Piller C.R."/>
            <person name="Privatt S.R."/>
            <person name="Schneider S.L."/>
            <person name="Sharp S."/>
            <person name="Smith T.C."/>
            <person name="Stanton J.D."/>
            <person name="Ullery H.E."/>
            <person name="Wilson R.J."/>
            <person name="Serrano M.G."/>
            <person name="Buck G."/>
            <person name="Lee V."/>
            <person name="Wang Y."/>
            <person name="Carvalho R."/>
            <person name="Voegtly L."/>
            <person name="Shi R."/>
            <person name="Duckworth R."/>
            <person name="Johnson A."/>
            <person name="Loviza R."/>
            <person name="Walstead R."/>
            <person name="Shah Z."/>
            <person name="Kiflezghi M."/>
            <person name="Wade K."/>
            <person name="Ball S.L."/>
            <person name="Bradley K.W."/>
            <person name="Asai D.J."/>
            <person name="Bowman C.A."/>
            <person name="Russell D.A."/>
            <person name="Pope W.H."/>
            <person name="Jacobs-Sera D."/>
            <person name="Hendrix R.W."/>
            <person name="Hatfull G.F."/>
        </authorList>
    </citation>
    <scope>NUCLEOTIDE SEQUENCE [LARGE SCALE GENOMIC DNA]</scope>
    <source>
        <strain evidence="3 4">DSM 27648</strain>
    </source>
</reference>
<dbReference type="Gene3D" id="2.60.120.230">
    <property type="match status" value="2"/>
</dbReference>
<dbReference type="STRING" id="1391654.AKJ09_05764"/>
<evidence type="ECO:0000313" key="4">
    <source>
        <dbReference type="Proteomes" id="UP000064967"/>
    </source>
</evidence>
<protein>
    <recommendedName>
        <fullName evidence="2">Peptide-N-glycosidase F C-terminal domain-containing protein</fullName>
    </recommendedName>
</protein>
<dbReference type="AlphaFoldDB" id="A0A0K1PZY7"/>
<dbReference type="InterPro" id="IPR015197">
    <property type="entry name" value="PngaseF_C"/>
</dbReference>